<dbReference type="RefSeq" id="WP_066396675.1">
    <property type="nucleotide sequence ID" value="NZ_CP015378.1"/>
</dbReference>
<dbReference type="GO" id="GO:0004072">
    <property type="term" value="F:aspartate kinase activity"/>
    <property type="evidence" value="ECO:0007669"/>
    <property type="project" value="UniProtKB-EC"/>
</dbReference>
<evidence type="ECO:0000256" key="17">
    <source>
        <dbReference type="RuleBase" id="RU003448"/>
    </source>
</evidence>
<dbReference type="NCBIfam" id="NF005155">
    <property type="entry name" value="PRK06635.1-4"/>
    <property type="match status" value="1"/>
</dbReference>
<dbReference type="InterPro" id="IPR005260">
    <property type="entry name" value="Asp_kin_monofn"/>
</dbReference>
<dbReference type="STRING" id="1221500.ABE65_015255"/>
<name>A0A160IPW4_9BACL</name>
<evidence type="ECO:0000256" key="9">
    <source>
        <dbReference type="ARBA" id="ARBA00022741"/>
    </source>
</evidence>
<comment type="subunit">
    <text evidence="15">Tetramer consisting of 2 isoforms Alpha (catalytic and regulation) and of a homodimer of 2 isoforms Beta (regulation).</text>
</comment>
<evidence type="ECO:0000256" key="15">
    <source>
        <dbReference type="ARBA" id="ARBA00063835"/>
    </source>
</evidence>
<dbReference type="GO" id="GO:0019877">
    <property type="term" value="P:diaminopimelate biosynthetic process"/>
    <property type="evidence" value="ECO:0007669"/>
    <property type="project" value="UniProtKB-KW"/>
</dbReference>
<dbReference type="UniPathway" id="UPA00051">
    <property type="reaction ID" value="UER00462"/>
</dbReference>
<comment type="pathway">
    <text evidence="3 18">Amino-acid biosynthesis; L-methionine biosynthesis via de novo pathway; L-homoserine from L-aspartate: step 1/3.</text>
</comment>
<dbReference type="CDD" id="cd04913">
    <property type="entry name" value="ACT_AKii-LysC-BS-like_1"/>
    <property type="match status" value="1"/>
</dbReference>
<dbReference type="PROSITE" id="PS00324">
    <property type="entry name" value="ASPARTOKINASE"/>
    <property type="match status" value="1"/>
</dbReference>
<sequence>MGRIVQKFGGTSVGSVERIQNVAKRIIHEVDAGNEVVVVVSAMGKTTDELVKLATEISGNPSKREMDMLLTTGEQITIALLTMALHQEGYKAQSLTGWQAGIQTEDAFSNARILDIDSKRISDLLKDGHIVVVAGFQGLIPETKDIATLGRGGSDTTAVALAAALKADRCDIYTDVTGVYTTDPRVVNSARKLPSISYDEMLEMANLGAGVLHPRAVEFAKNYNITLEVRSSMSEERGTLVEEEVSMEQNLMVRGLAFEGNITKITVSSVPNEIHALAELFTILASNGINVDIIIQNVLNEEKTNISFSIESNSLSATQEVLAAHQAQLGFESISYEQGLAKVSIVGSGMISNPGVAAKMFKALSDQEIMIKMVSTSEIKVSTVVKQEDMIKSIETLHDVFELDARVPVQNT</sequence>
<evidence type="ECO:0000256" key="11">
    <source>
        <dbReference type="ARBA" id="ARBA00022840"/>
    </source>
</evidence>
<feature type="binding site" evidence="16">
    <location>
        <begin position="7"/>
        <end position="10"/>
    </location>
    <ligand>
        <name>ATP</name>
        <dbReference type="ChEBI" id="CHEBI:30616"/>
    </ligand>
</feature>
<evidence type="ECO:0000256" key="10">
    <source>
        <dbReference type="ARBA" id="ARBA00022777"/>
    </source>
</evidence>
<dbReference type="GO" id="GO:0009089">
    <property type="term" value="P:lysine biosynthetic process via diaminopimelate"/>
    <property type="evidence" value="ECO:0007669"/>
    <property type="project" value="UniProtKB-UniPathway"/>
</dbReference>
<evidence type="ECO:0000256" key="7">
    <source>
        <dbReference type="ARBA" id="ARBA00022679"/>
    </source>
</evidence>
<keyword evidence="10 17" id="KW-0418">Kinase</keyword>
<dbReference type="NCBIfam" id="NF005156">
    <property type="entry name" value="PRK06635.1-5"/>
    <property type="match status" value="1"/>
</dbReference>
<evidence type="ECO:0000256" key="5">
    <source>
        <dbReference type="ARBA" id="ARBA00010122"/>
    </source>
</evidence>
<feature type="binding site" evidence="16">
    <location>
        <begin position="174"/>
        <end position="175"/>
    </location>
    <ligand>
        <name>ATP</name>
        <dbReference type="ChEBI" id="CHEBI:30616"/>
    </ligand>
</feature>
<evidence type="ECO:0000259" key="19">
    <source>
        <dbReference type="PROSITE" id="PS51671"/>
    </source>
</evidence>
<dbReference type="GO" id="GO:0005829">
    <property type="term" value="C:cytosol"/>
    <property type="evidence" value="ECO:0007669"/>
    <property type="project" value="TreeGrafter"/>
</dbReference>
<dbReference type="InterPro" id="IPR002912">
    <property type="entry name" value="ACT_dom"/>
</dbReference>
<dbReference type="PIRSF" id="PIRSF000726">
    <property type="entry name" value="Asp_kin"/>
    <property type="match status" value="1"/>
</dbReference>
<evidence type="ECO:0000256" key="1">
    <source>
        <dbReference type="ARBA" id="ARBA00003121"/>
    </source>
</evidence>
<dbReference type="NCBIfam" id="TIGR00656">
    <property type="entry name" value="asp_kin_monofn"/>
    <property type="match status" value="1"/>
</dbReference>
<comment type="pathway">
    <text evidence="4 18">Amino-acid biosynthesis; L-threonine biosynthesis; L-threonine from L-aspartate: step 1/5.</text>
</comment>
<dbReference type="PROSITE" id="PS51671">
    <property type="entry name" value="ACT"/>
    <property type="match status" value="1"/>
</dbReference>
<evidence type="ECO:0000256" key="6">
    <source>
        <dbReference type="ARBA" id="ARBA00022605"/>
    </source>
</evidence>
<evidence type="ECO:0000256" key="18">
    <source>
        <dbReference type="RuleBase" id="RU004249"/>
    </source>
</evidence>
<keyword evidence="7 17" id="KW-0808">Transferase</keyword>
<feature type="binding site" evidence="16">
    <location>
        <position position="74"/>
    </location>
    <ligand>
        <name>substrate</name>
    </ligand>
</feature>
<evidence type="ECO:0000256" key="16">
    <source>
        <dbReference type="PIRSR" id="PIRSR000726-1"/>
    </source>
</evidence>
<dbReference type="InterPro" id="IPR045865">
    <property type="entry name" value="ACT-like_dom_sf"/>
</dbReference>
<dbReference type="InterPro" id="IPR001341">
    <property type="entry name" value="Asp_kinase"/>
</dbReference>
<evidence type="ECO:0000256" key="4">
    <source>
        <dbReference type="ARBA" id="ARBA00005139"/>
    </source>
</evidence>
<evidence type="ECO:0000256" key="14">
    <source>
        <dbReference type="ARBA" id="ARBA00047872"/>
    </source>
</evidence>
<dbReference type="PANTHER" id="PTHR21499">
    <property type="entry name" value="ASPARTATE KINASE"/>
    <property type="match status" value="1"/>
</dbReference>
<keyword evidence="13" id="KW-0457">Lysine biosynthesis</keyword>
<dbReference type="InterPro" id="IPR018042">
    <property type="entry name" value="Aspartate_kinase_CS"/>
</dbReference>
<reference evidence="20 21" key="1">
    <citation type="submission" date="2016-04" db="EMBL/GenBank/DDBJ databases">
        <title>Complete genome sequence of Fictibacillus phosphorivorans G25-29, a strain toxic to nematodes.</title>
        <authorList>
            <person name="Zheng Z."/>
        </authorList>
    </citation>
    <scope>NUCLEOTIDE SEQUENCE [LARGE SCALE GENOMIC DNA]</scope>
    <source>
        <strain evidence="20 21">G25-29</strain>
    </source>
</reference>
<dbReference type="Pfam" id="PF00696">
    <property type="entry name" value="AA_kinase"/>
    <property type="match status" value="1"/>
</dbReference>
<evidence type="ECO:0000256" key="3">
    <source>
        <dbReference type="ARBA" id="ARBA00004986"/>
    </source>
</evidence>
<dbReference type="EMBL" id="CP015378">
    <property type="protein sequence ID" value="ANC78080.1"/>
    <property type="molecule type" value="Genomic_DNA"/>
</dbReference>
<dbReference type="FunFam" id="3.40.1160.10:FF:000002">
    <property type="entry name" value="Aspartokinase"/>
    <property type="match status" value="1"/>
</dbReference>
<dbReference type="SUPFAM" id="SSF53633">
    <property type="entry name" value="Carbamate kinase-like"/>
    <property type="match status" value="1"/>
</dbReference>
<dbReference type="NCBIfam" id="TIGR00657">
    <property type="entry name" value="asp_kinases"/>
    <property type="match status" value="1"/>
</dbReference>
<dbReference type="CDD" id="cd04923">
    <property type="entry name" value="ACT_AK-LysC-DapG-like_2"/>
    <property type="match status" value="1"/>
</dbReference>
<keyword evidence="21" id="KW-1185">Reference proteome</keyword>
<dbReference type="NCBIfam" id="NF005154">
    <property type="entry name" value="PRK06635.1-2"/>
    <property type="match status" value="1"/>
</dbReference>
<evidence type="ECO:0000256" key="8">
    <source>
        <dbReference type="ARBA" id="ARBA00022737"/>
    </source>
</evidence>
<dbReference type="Gene3D" id="3.40.1160.10">
    <property type="entry name" value="Acetylglutamate kinase-like"/>
    <property type="match status" value="1"/>
</dbReference>
<comment type="catalytic activity">
    <reaction evidence="14 17">
        <text>L-aspartate + ATP = 4-phospho-L-aspartate + ADP</text>
        <dbReference type="Rhea" id="RHEA:23776"/>
        <dbReference type="ChEBI" id="CHEBI:29991"/>
        <dbReference type="ChEBI" id="CHEBI:30616"/>
        <dbReference type="ChEBI" id="CHEBI:57535"/>
        <dbReference type="ChEBI" id="CHEBI:456216"/>
        <dbReference type="EC" id="2.7.2.4"/>
    </reaction>
</comment>
<dbReference type="InterPro" id="IPR041740">
    <property type="entry name" value="AKii-LysC-BS"/>
</dbReference>
<keyword evidence="8" id="KW-0677">Repeat</keyword>
<comment type="pathway">
    <text evidence="2 18">Amino-acid biosynthesis; L-lysine biosynthesis via DAP pathway; (S)-tetrahydrodipicolinate from L-aspartate: step 1/4.</text>
</comment>
<dbReference type="Gene3D" id="3.30.2130.10">
    <property type="entry name" value="VC0802-like"/>
    <property type="match status" value="1"/>
</dbReference>
<comment type="similarity">
    <text evidence="5 17">Belongs to the aspartokinase family.</text>
</comment>
<gene>
    <name evidence="20" type="ORF">ABE65_015255</name>
</gene>
<comment type="function">
    <text evidence="1">Catalyzes the phosphorylation of the beta-carboxyl group of aspartic acid with ATP to yield 4-phospho-L-aspartate, which is involved in the branched biosynthetic pathway leading to the biosynthesis of amino acids threonine, isoleucine and methionine.</text>
</comment>
<dbReference type="GO" id="GO:0009088">
    <property type="term" value="P:threonine biosynthetic process"/>
    <property type="evidence" value="ECO:0007669"/>
    <property type="project" value="UniProtKB-UniPathway"/>
</dbReference>
<protein>
    <recommendedName>
        <fullName evidence="17">Aspartokinase</fullName>
        <ecNumber evidence="17">2.7.2.4</ecNumber>
    </recommendedName>
</protein>
<evidence type="ECO:0000256" key="12">
    <source>
        <dbReference type="ARBA" id="ARBA00022915"/>
    </source>
</evidence>
<feature type="binding site" evidence="16">
    <location>
        <position position="185"/>
    </location>
    <ligand>
        <name>ATP</name>
        <dbReference type="ChEBI" id="CHEBI:30616"/>
    </ligand>
</feature>
<keyword evidence="12" id="KW-0220">Diaminopimelate biosynthesis</keyword>
<dbReference type="AlphaFoldDB" id="A0A160IPW4"/>
<dbReference type="SUPFAM" id="SSF55021">
    <property type="entry name" value="ACT-like"/>
    <property type="match status" value="2"/>
</dbReference>
<accession>A0A160IPW4</accession>
<dbReference type="UniPathway" id="UPA00034">
    <property type="reaction ID" value="UER00015"/>
</dbReference>
<keyword evidence="9 16" id="KW-0547">Nucleotide-binding</keyword>
<dbReference type="EC" id="2.7.2.4" evidence="17"/>
<proteinExistence type="inferred from homology"/>
<dbReference type="GO" id="GO:0009090">
    <property type="term" value="P:homoserine biosynthetic process"/>
    <property type="evidence" value="ECO:0007669"/>
    <property type="project" value="TreeGrafter"/>
</dbReference>
<organism evidence="20 21">
    <name type="scientific">Fictibacillus phosphorivorans</name>
    <dbReference type="NCBI Taxonomy" id="1221500"/>
    <lineage>
        <taxon>Bacteria</taxon>
        <taxon>Bacillati</taxon>
        <taxon>Bacillota</taxon>
        <taxon>Bacilli</taxon>
        <taxon>Bacillales</taxon>
        <taxon>Fictibacillaceae</taxon>
        <taxon>Fictibacillus</taxon>
    </lineage>
</organism>
<dbReference type="InterPro" id="IPR036393">
    <property type="entry name" value="AceGlu_kinase-like_sf"/>
</dbReference>
<keyword evidence="6 18" id="KW-0028">Amino-acid biosynthesis</keyword>
<dbReference type="CDD" id="cd04261">
    <property type="entry name" value="AAK_AKii-LysC-BS"/>
    <property type="match status" value="1"/>
</dbReference>
<dbReference type="InterPro" id="IPR001048">
    <property type="entry name" value="Asp/Glu/Uridylate_kinase"/>
</dbReference>
<feature type="binding site" evidence="16">
    <location>
        <position position="47"/>
    </location>
    <ligand>
        <name>substrate</name>
    </ligand>
</feature>
<feature type="domain" description="ACT" evidence="19">
    <location>
        <begin position="265"/>
        <end position="348"/>
    </location>
</feature>
<evidence type="ECO:0000256" key="13">
    <source>
        <dbReference type="ARBA" id="ARBA00023154"/>
    </source>
</evidence>
<dbReference type="FunFam" id="3.30.2130.10:FF:000001">
    <property type="entry name" value="Bifunctional aspartokinase/homoserine dehydrogenase"/>
    <property type="match status" value="1"/>
</dbReference>
<dbReference type="KEGG" id="fpn:ABE65_015255"/>
<keyword evidence="11 16" id="KW-0067">ATP-binding</keyword>
<dbReference type="GO" id="GO:0005524">
    <property type="term" value="F:ATP binding"/>
    <property type="evidence" value="ECO:0007669"/>
    <property type="project" value="UniProtKB-KW"/>
</dbReference>
<evidence type="ECO:0000313" key="20">
    <source>
        <dbReference type="EMBL" id="ANC78080.1"/>
    </source>
</evidence>
<dbReference type="Proteomes" id="UP000076623">
    <property type="component" value="Chromosome"/>
</dbReference>
<dbReference type="UniPathway" id="UPA00050">
    <property type="reaction ID" value="UER00461"/>
</dbReference>
<dbReference type="Pfam" id="PF22468">
    <property type="entry name" value="ACT_9"/>
    <property type="match status" value="1"/>
</dbReference>
<evidence type="ECO:0000313" key="21">
    <source>
        <dbReference type="Proteomes" id="UP000076623"/>
    </source>
</evidence>
<dbReference type="PANTHER" id="PTHR21499:SF68">
    <property type="entry name" value="ASPARTOKINASE 2"/>
    <property type="match status" value="1"/>
</dbReference>
<feature type="binding site" evidence="16">
    <location>
        <position position="180"/>
    </location>
    <ligand>
        <name>ATP</name>
        <dbReference type="ChEBI" id="CHEBI:30616"/>
    </ligand>
</feature>
<evidence type="ECO:0000256" key="2">
    <source>
        <dbReference type="ARBA" id="ARBA00004766"/>
    </source>
</evidence>
<dbReference type="InterPro" id="IPR054352">
    <property type="entry name" value="ACT_Aspartokinase"/>
</dbReference>